<dbReference type="Proteomes" id="UP000291933">
    <property type="component" value="Unassembled WGS sequence"/>
</dbReference>
<reference evidence="3 4" key="1">
    <citation type="submission" date="2019-01" db="EMBL/GenBank/DDBJ databases">
        <title>Lactibacter flavus gen. nov., sp. nov., a novel bacterium of the family Propionibacteriaceae isolated from raw milk and dairy products.</title>
        <authorList>
            <person name="Huptas C."/>
            <person name="Wenning M."/>
            <person name="Breitenwieser F."/>
            <person name="Doll E."/>
            <person name="Von Neubeck M."/>
            <person name="Busse H.-J."/>
            <person name="Scherer S."/>
        </authorList>
    </citation>
    <scope>NUCLEOTIDE SEQUENCE [LARGE SCALE GENOMIC DNA]</scope>
    <source>
        <strain evidence="3 4">DSM 22130</strain>
    </source>
</reference>
<dbReference type="NCBIfam" id="TIGR03558">
    <property type="entry name" value="oxido_grp_1"/>
    <property type="match status" value="1"/>
</dbReference>
<dbReference type="EMBL" id="SDMR01000002">
    <property type="protein sequence ID" value="TBT96019.1"/>
    <property type="molecule type" value="Genomic_DNA"/>
</dbReference>
<dbReference type="PANTHER" id="PTHR30137">
    <property type="entry name" value="LUCIFERASE-LIKE MONOOXYGENASE"/>
    <property type="match status" value="1"/>
</dbReference>
<dbReference type="OrthoDB" id="9780518at2"/>
<dbReference type="CDD" id="cd00347">
    <property type="entry name" value="Flavin_utilizing_monoxygenases"/>
    <property type="match status" value="1"/>
</dbReference>
<dbReference type="RefSeq" id="WP_131171134.1">
    <property type="nucleotide sequence ID" value="NZ_FXTL01000002.1"/>
</dbReference>
<dbReference type="InterPro" id="IPR036661">
    <property type="entry name" value="Luciferase-like_sf"/>
</dbReference>
<dbReference type="PANTHER" id="PTHR30137:SF6">
    <property type="entry name" value="LUCIFERASE-LIKE MONOOXYGENASE"/>
    <property type="match status" value="1"/>
</dbReference>
<dbReference type="Gene3D" id="3.20.20.30">
    <property type="entry name" value="Luciferase-like domain"/>
    <property type="match status" value="1"/>
</dbReference>
<protein>
    <submittedName>
        <fullName evidence="3">LLM class flavin-dependent oxidoreductase</fullName>
    </submittedName>
</protein>
<dbReference type="InterPro" id="IPR050766">
    <property type="entry name" value="Bact_Lucif_Oxidored"/>
</dbReference>
<accession>A0A4Q9KQ50</accession>
<organism evidence="3 4">
    <name type="scientific">Propioniciclava tarda</name>
    <dbReference type="NCBI Taxonomy" id="433330"/>
    <lineage>
        <taxon>Bacteria</taxon>
        <taxon>Bacillati</taxon>
        <taxon>Actinomycetota</taxon>
        <taxon>Actinomycetes</taxon>
        <taxon>Propionibacteriales</taxon>
        <taxon>Propionibacteriaceae</taxon>
        <taxon>Propioniciclava</taxon>
    </lineage>
</organism>
<name>A0A4Q9KQ50_PROTD</name>
<evidence type="ECO:0000256" key="1">
    <source>
        <dbReference type="ARBA" id="ARBA00007789"/>
    </source>
</evidence>
<evidence type="ECO:0000259" key="2">
    <source>
        <dbReference type="Pfam" id="PF00296"/>
    </source>
</evidence>
<evidence type="ECO:0000313" key="3">
    <source>
        <dbReference type="EMBL" id="TBT96019.1"/>
    </source>
</evidence>
<dbReference type="InterPro" id="IPR019949">
    <property type="entry name" value="CmoO-like"/>
</dbReference>
<proteinExistence type="predicted"/>
<dbReference type="Pfam" id="PF00296">
    <property type="entry name" value="Bac_luciferase"/>
    <property type="match status" value="1"/>
</dbReference>
<gene>
    <name evidence="3" type="ORF">ET996_03385</name>
</gene>
<comment type="similarity">
    <text evidence="1">To bacterial alkanal monooxygenase alpha and beta chains.</text>
</comment>
<dbReference type="AlphaFoldDB" id="A0A4Q9KQ50"/>
<keyword evidence="4" id="KW-1185">Reference proteome</keyword>
<dbReference type="SUPFAM" id="SSF51679">
    <property type="entry name" value="Bacterial luciferase-like"/>
    <property type="match status" value="1"/>
</dbReference>
<evidence type="ECO:0000313" key="4">
    <source>
        <dbReference type="Proteomes" id="UP000291933"/>
    </source>
</evidence>
<dbReference type="GO" id="GO:0005829">
    <property type="term" value="C:cytosol"/>
    <property type="evidence" value="ECO:0007669"/>
    <property type="project" value="TreeGrafter"/>
</dbReference>
<comment type="caution">
    <text evidence="3">The sequence shown here is derived from an EMBL/GenBank/DDBJ whole genome shotgun (WGS) entry which is preliminary data.</text>
</comment>
<dbReference type="InterPro" id="IPR011251">
    <property type="entry name" value="Luciferase-like_dom"/>
</dbReference>
<sequence>MLSVPLSVLDLSTVSVGMTTADAFAATLDLARAADELGCLRFWTAEHHNMESVAATSPAVLIAALGAHTQRIHVGSGGVMLPNHSPYVVAEQFAALEALYPGRVDLGIGRAPGTDQLTAWALRRSLERGGVDEFDESVELIRAWLSPHGVQAGNGRELRATPAASSYPEIWLLGSSDYSARLAGRLGVRYAYAGHFGDLDPASVLDLYRREFRPAEGLGTPHGMICVSAIAAATDAEAQFLAGPARVRWLGMREGRREPIVSPEDAAARLGPDASRISAVNFVGTPDAVAAGINDLVERGGAEEVMVTGATFDVASRIATLRFLTA</sequence>
<feature type="domain" description="Luciferase-like" evidence="2">
    <location>
        <begin position="7"/>
        <end position="301"/>
    </location>
</feature>
<dbReference type="GO" id="GO:0016705">
    <property type="term" value="F:oxidoreductase activity, acting on paired donors, with incorporation or reduction of molecular oxygen"/>
    <property type="evidence" value="ECO:0007669"/>
    <property type="project" value="InterPro"/>
</dbReference>